<dbReference type="EMBL" id="CP003130">
    <property type="protein sequence ID" value="AEU38212.1"/>
    <property type="molecule type" value="Genomic_DNA"/>
</dbReference>
<reference evidence="1 2" key="1">
    <citation type="submission" date="2011-11" db="EMBL/GenBank/DDBJ databases">
        <title>Complete sequence of Granulicella mallensis MP5ACTX8.</title>
        <authorList>
            <consortium name="US DOE Joint Genome Institute"/>
            <person name="Lucas S."/>
            <person name="Copeland A."/>
            <person name="Lapidus A."/>
            <person name="Cheng J.-F."/>
            <person name="Goodwin L."/>
            <person name="Pitluck S."/>
            <person name="Peters L."/>
            <person name="Lu M."/>
            <person name="Detter J.C."/>
            <person name="Han C."/>
            <person name="Tapia R."/>
            <person name="Land M."/>
            <person name="Hauser L."/>
            <person name="Kyrpides N."/>
            <person name="Ivanova N."/>
            <person name="Mikhailova N."/>
            <person name="Pagani I."/>
            <person name="Rawat S."/>
            <person name="Mannisto M."/>
            <person name="Haggblom M."/>
            <person name="Woyke T."/>
        </authorList>
    </citation>
    <scope>NUCLEOTIDE SEQUENCE [LARGE SCALE GENOMIC DNA]</scope>
    <source>
        <strain evidence="2">ATCC BAA-1857 / DSM 23137 / MP5ACTX8</strain>
    </source>
</reference>
<dbReference type="AlphaFoldDB" id="G8P266"/>
<evidence type="ECO:0000313" key="2">
    <source>
        <dbReference type="Proteomes" id="UP000007113"/>
    </source>
</evidence>
<gene>
    <name evidence="1" type="ordered locus">AciX8_3929</name>
</gene>
<dbReference type="HOGENOM" id="CLU_2301865_0_0_0"/>
<dbReference type="KEGG" id="gma:AciX8_3929"/>
<dbReference type="Proteomes" id="UP000007113">
    <property type="component" value="Chromosome"/>
</dbReference>
<organism evidence="1 2">
    <name type="scientific">Granulicella mallensis (strain ATCC BAA-1857 / DSM 23137 / MP5ACTX8)</name>
    <dbReference type="NCBI Taxonomy" id="682795"/>
    <lineage>
        <taxon>Bacteria</taxon>
        <taxon>Pseudomonadati</taxon>
        <taxon>Acidobacteriota</taxon>
        <taxon>Terriglobia</taxon>
        <taxon>Terriglobales</taxon>
        <taxon>Acidobacteriaceae</taxon>
        <taxon>Granulicella</taxon>
    </lineage>
</organism>
<protein>
    <submittedName>
        <fullName evidence="1">Uncharacterized protein</fullName>
    </submittedName>
</protein>
<keyword evidence="2" id="KW-1185">Reference proteome</keyword>
<accession>G8P266</accession>
<sequence length="100" mass="10787">MAGQVLRMNVNGRLTTPPRIEAVLVTNSVCSDLLQGSFVRPEARGLILEQSSLGTSQRLRFLRGYPQAGGRARVACSLRKFDPVSAAQFPSASREAATIN</sequence>
<name>G8P266_GRAMM</name>
<proteinExistence type="predicted"/>
<evidence type="ECO:0000313" key="1">
    <source>
        <dbReference type="EMBL" id="AEU38212.1"/>
    </source>
</evidence>
<dbReference type="STRING" id="682795.AciX8_3929"/>